<evidence type="ECO:0000256" key="5">
    <source>
        <dbReference type="ARBA" id="ARBA00023136"/>
    </source>
</evidence>
<dbReference type="PANTHER" id="PTHR43124">
    <property type="entry name" value="PURINE EFFLUX PUMP PBUE"/>
    <property type="match status" value="1"/>
</dbReference>
<dbReference type="InterPro" id="IPR036259">
    <property type="entry name" value="MFS_trans_sf"/>
</dbReference>
<evidence type="ECO:0000313" key="8">
    <source>
        <dbReference type="EMBL" id="RYB05090.1"/>
    </source>
</evidence>
<dbReference type="RefSeq" id="WP_129219330.1">
    <property type="nucleotide sequence ID" value="NZ_QYBC01000008.1"/>
</dbReference>
<dbReference type="PANTHER" id="PTHR43124:SF3">
    <property type="entry name" value="CHLORAMPHENICOL EFFLUX PUMP RV0191"/>
    <property type="match status" value="1"/>
</dbReference>
<feature type="transmembrane region" description="Helical" evidence="6">
    <location>
        <begin position="28"/>
        <end position="52"/>
    </location>
</feature>
<organism evidence="8 9">
    <name type="scientific">Lichenibacterium ramalinae</name>
    <dbReference type="NCBI Taxonomy" id="2316527"/>
    <lineage>
        <taxon>Bacteria</taxon>
        <taxon>Pseudomonadati</taxon>
        <taxon>Pseudomonadota</taxon>
        <taxon>Alphaproteobacteria</taxon>
        <taxon>Hyphomicrobiales</taxon>
        <taxon>Lichenihabitantaceae</taxon>
        <taxon>Lichenibacterium</taxon>
    </lineage>
</organism>
<feature type="transmembrane region" description="Helical" evidence="6">
    <location>
        <begin position="158"/>
        <end position="178"/>
    </location>
</feature>
<evidence type="ECO:0000256" key="3">
    <source>
        <dbReference type="ARBA" id="ARBA00022692"/>
    </source>
</evidence>
<protein>
    <submittedName>
        <fullName evidence="8">MFS transporter</fullName>
    </submittedName>
</protein>
<keyword evidence="9" id="KW-1185">Reference proteome</keyword>
<dbReference type="Gene3D" id="1.20.1250.20">
    <property type="entry name" value="MFS general substrate transporter like domains"/>
    <property type="match status" value="1"/>
</dbReference>
<keyword evidence="5 6" id="KW-0472">Membrane</keyword>
<evidence type="ECO:0000256" key="2">
    <source>
        <dbReference type="ARBA" id="ARBA00022475"/>
    </source>
</evidence>
<dbReference type="SUPFAM" id="SSF103473">
    <property type="entry name" value="MFS general substrate transporter"/>
    <property type="match status" value="1"/>
</dbReference>
<feature type="transmembrane region" description="Helical" evidence="6">
    <location>
        <begin position="287"/>
        <end position="308"/>
    </location>
</feature>
<evidence type="ECO:0000313" key="9">
    <source>
        <dbReference type="Proteomes" id="UP000289411"/>
    </source>
</evidence>
<evidence type="ECO:0000256" key="6">
    <source>
        <dbReference type="SAM" id="Phobius"/>
    </source>
</evidence>
<keyword evidence="2" id="KW-1003">Cell membrane</keyword>
<sequence length="407" mass="41278">MTDAAIDRAALPRAEAGQETRHERRKTALIEFALAVGGFGIGTGEFATMGLLPDMARSLGVTEPAAGTVISAYALGVVVGSPIIAVLAAKLSRRVLLLGLMGLFTLGNLLSAFAPAYPSLLALRFLTGMPHGAYFGVASLVAASLAPPGRRAQAVGRIMLGLTIATLVGTPAATWLGQGLGWRMTFAAVGGIGLVTLVLLALFMPATRAKASSPLVELGALRRGQVWLTLGIAAGGCGGTFAIYTYVASTLTQVSGVPAVIVPVVLCLFGAGMVLGNLVGPKLADRSLMGSIGLVLAWDAVVAALFVVTAHNAWTAAATVFLIGCGFAILPGLQTRLMDVAADAQTLAAALNHSAFNIANALGAWLGGVTIAAGYGWTSTGWVASALSVCGLGIFAVSLGLERRAKA</sequence>
<comment type="caution">
    <text evidence="8">The sequence shown here is derived from an EMBL/GenBank/DDBJ whole genome shotgun (WGS) entry which is preliminary data.</text>
</comment>
<feature type="transmembrane region" description="Helical" evidence="6">
    <location>
        <begin position="354"/>
        <end position="375"/>
    </location>
</feature>
<proteinExistence type="predicted"/>
<dbReference type="Pfam" id="PF07690">
    <property type="entry name" value="MFS_1"/>
    <property type="match status" value="1"/>
</dbReference>
<feature type="transmembrane region" description="Helical" evidence="6">
    <location>
        <begin position="184"/>
        <end position="205"/>
    </location>
</feature>
<feature type="transmembrane region" description="Helical" evidence="6">
    <location>
        <begin position="129"/>
        <end position="146"/>
    </location>
</feature>
<keyword evidence="3 6" id="KW-0812">Transmembrane</keyword>
<dbReference type="InterPro" id="IPR050189">
    <property type="entry name" value="MFS_Efflux_Transporters"/>
</dbReference>
<comment type="subcellular location">
    <subcellularLocation>
        <location evidence="1">Cell membrane</location>
        <topology evidence="1">Multi-pass membrane protein</topology>
    </subcellularLocation>
</comment>
<reference evidence="8 9" key="2">
    <citation type="submission" date="2019-02" db="EMBL/GenBank/DDBJ databases">
        <title>'Lichenibacterium ramalinii' gen. nov. sp. nov., 'Lichenibacterium minor' gen. nov. sp. nov.</title>
        <authorList>
            <person name="Pankratov T."/>
        </authorList>
    </citation>
    <scope>NUCLEOTIDE SEQUENCE [LARGE SCALE GENOMIC DNA]</scope>
    <source>
        <strain evidence="8 9">RmlP001</strain>
    </source>
</reference>
<feature type="transmembrane region" description="Helical" evidence="6">
    <location>
        <begin position="381"/>
        <end position="401"/>
    </location>
</feature>
<feature type="domain" description="Major facilitator superfamily (MFS) profile" evidence="7">
    <location>
        <begin position="30"/>
        <end position="403"/>
    </location>
</feature>
<feature type="transmembrane region" description="Helical" evidence="6">
    <location>
        <begin position="259"/>
        <end position="280"/>
    </location>
</feature>
<reference evidence="8 9" key="1">
    <citation type="submission" date="2018-09" db="EMBL/GenBank/DDBJ databases">
        <authorList>
            <person name="Grouzdev D.S."/>
            <person name="Krutkina M.S."/>
        </authorList>
    </citation>
    <scope>NUCLEOTIDE SEQUENCE [LARGE SCALE GENOMIC DNA]</scope>
    <source>
        <strain evidence="8 9">RmlP001</strain>
    </source>
</reference>
<accession>A0A4Q2RFH1</accession>
<dbReference type="InterPro" id="IPR011701">
    <property type="entry name" value="MFS"/>
</dbReference>
<feature type="transmembrane region" description="Helical" evidence="6">
    <location>
        <begin position="95"/>
        <end position="117"/>
    </location>
</feature>
<dbReference type="InterPro" id="IPR020846">
    <property type="entry name" value="MFS_dom"/>
</dbReference>
<keyword evidence="4 6" id="KW-1133">Transmembrane helix</keyword>
<dbReference type="CDD" id="cd17324">
    <property type="entry name" value="MFS_NepI_like"/>
    <property type="match status" value="1"/>
</dbReference>
<feature type="transmembrane region" description="Helical" evidence="6">
    <location>
        <begin position="226"/>
        <end position="247"/>
    </location>
</feature>
<feature type="transmembrane region" description="Helical" evidence="6">
    <location>
        <begin position="314"/>
        <end position="333"/>
    </location>
</feature>
<gene>
    <name evidence="8" type="ORF">D3272_11590</name>
</gene>
<dbReference type="GO" id="GO:0005886">
    <property type="term" value="C:plasma membrane"/>
    <property type="evidence" value="ECO:0007669"/>
    <property type="project" value="UniProtKB-SubCell"/>
</dbReference>
<dbReference type="PROSITE" id="PS50850">
    <property type="entry name" value="MFS"/>
    <property type="match status" value="1"/>
</dbReference>
<dbReference type="OrthoDB" id="9788453at2"/>
<evidence type="ECO:0000256" key="4">
    <source>
        <dbReference type="ARBA" id="ARBA00022989"/>
    </source>
</evidence>
<dbReference type="Proteomes" id="UP000289411">
    <property type="component" value="Unassembled WGS sequence"/>
</dbReference>
<dbReference type="GO" id="GO:0022857">
    <property type="term" value="F:transmembrane transporter activity"/>
    <property type="evidence" value="ECO:0007669"/>
    <property type="project" value="InterPro"/>
</dbReference>
<feature type="transmembrane region" description="Helical" evidence="6">
    <location>
        <begin position="64"/>
        <end position="88"/>
    </location>
</feature>
<dbReference type="EMBL" id="QYBC01000008">
    <property type="protein sequence ID" value="RYB05090.1"/>
    <property type="molecule type" value="Genomic_DNA"/>
</dbReference>
<evidence type="ECO:0000256" key="1">
    <source>
        <dbReference type="ARBA" id="ARBA00004651"/>
    </source>
</evidence>
<dbReference type="AlphaFoldDB" id="A0A4Q2RFH1"/>
<evidence type="ECO:0000259" key="7">
    <source>
        <dbReference type="PROSITE" id="PS50850"/>
    </source>
</evidence>
<name>A0A4Q2RFH1_9HYPH</name>